<reference evidence="2" key="1">
    <citation type="submission" date="2023-07" db="EMBL/GenBank/DDBJ databases">
        <authorList>
            <consortium name="AG Swart"/>
            <person name="Singh M."/>
            <person name="Singh A."/>
            <person name="Seah K."/>
            <person name="Emmerich C."/>
        </authorList>
    </citation>
    <scope>NUCLEOTIDE SEQUENCE</scope>
    <source>
        <strain evidence="2">DP1</strain>
    </source>
</reference>
<evidence type="ECO:0000313" key="3">
    <source>
        <dbReference type="Proteomes" id="UP001295684"/>
    </source>
</evidence>
<evidence type="ECO:0000256" key="1">
    <source>
        <dbReference type="SAM" id="MobiDB-lite"/>
    </source>
</evidence>
<dbReference type="EMBL" id="CAMPGE010025749">
    <property type="protein sequence ID" value="CAI2383476.1"/>
    <property type="molecule type" value="Genomic_DNA"/>
</dbReference>
<accession>A0AAD1Y3U6</accession>
<organism evidence="2 3">
    <name type="scientific">Euplotes crassus</name>
    <dbReference type="NCBI Taxonomy" id="5936"/>
    <lineage>
        <taxon>Eukaryota</taxon>
        <taxon>Sar</taxon>
        <taxon>Alveolata</taxon>
        <taxon>Ciliophora</taxon>
        <taxon>Intramacronucleata</taxon>
        <taxon>Spirotrichea</taxon>
        <taxon>Hypotrichia</taxon>
        <taxon>Euplotida</taxon>
        <taxon>Euplotidae</taxon>
        <taxon>Moneuplotes</taxon>
    </lineage>
</organism>
<comment type="caution">
    <text evidence="2">The sequence shown here is derived from an EMBL/GenBank/DDBJ whole genome shotgun (WGS) entry which is preliminary data.</text>
</comment>
<keyword evidence="3" id="KW-1185">Reference proteome</keyword>
<feature type="region of interest" description="Disordered" evidence="1">
    <location>
        <begin position="144"/>
        <end position="211"/>
    </location>
</feature>
<feature type="region of interest" description="Disordered" evidence="1">
    <location>
        <begin position="1"/>
        <end position="22"/>
    </location>
</feature>
<dbReference type="AlphaFoldDB" id="A0AAD1Y3U6"/>
<name>A0AAD1Y3U6_EUPCR</name>
<feature type="compositionally biased region" description="Basic and acidic residues" evidence="1">
    <location>
        <begin position="149"/>
        <end position="161"/>
    </location>
</feature>
<gene>
    <name evidence="2" type="ORF">ECRASSUSDP1_LOCUS24978</name>
</gene>
<evidence type="ECO:0000313" key="2">
    <source>
        <dbReference type="EMBL" id="CAI2383476.1"/>
    </source>
</evidence>
<sequence>MKSQLKSLSKSKSRQEGLRRVSLKESLDTHMIEQSVIGSKIRRDALKCNPKKEGGIKDKMLRSNDLTTQGEFTTNAMTFDTAHSKSPTNYETINEKLKKEKNDPLDYPLRKRVIFDKPSRGGFFRENLSVGELDPEVNNMESNSAKKSIIKERNSPLESKGKYSNSQEAKLSESHQNRAYFSSGSGDLYSPVKRPRSKTVAKPSHTYGNDSKILTDEEESDIDNCDEFEESFCDIAEPEMRQSVAEMVSMHKLNTTKTILNSDTLIQNMSGTPKRNTFDTSLRKKNTTQADIFEWCNEFDDLLDELDSNLYKESKHIIDFGNTSENINFEEKYEYLSVFMEHKSEVIRNSCQCYKLSKEDFNKSTPSKKKTNQFDLLNDEDSLHKSQIKEEKPLFYNSNEMVKTASIIRKMSSFRANKEDLIRYSDRPDPALSSLIGYIDHMGVFRLNIHQDEVYLLSKDMIENIGFFDKLSFESTLKGWHKDVNFAFKMHKQILGDVIFSKKKRVKPLVSCILNWEYYNSLPCYLVDDRDLTCYNNPILL</sequence>
<feature type="compositionally biased region" description="Basic and acidic residues" evidence="1">
    <location>
        <begin position="13"/>
        <end position="22"/>
    </location>
</feature>
<dbReference type="Proteomes" id="UP001295684">
    <property type="component" value="Unassembled WGS sequence"/>
</dbReference>
<proteinExistence type="predicted"/>
<protein>
    <submittedName>
        <fullName evidence="2">Uncharacterized protein</fullName>
    </submittedName>
</protein>
<feature type="compositionally biased region" description="Low complexity" evidence="1">
    <location>
        <begin position="1"/>
        <end position="10"/>
    </location>
</feature>